<gene>
    <name evidence="2" type="ORF">C7212DRAFT_281284</name>
</gene>
<protein>
    <submittedName>
        <fullName evidence="2">Uncharacterized protein</fullName>
    </submittedName>
</protein>
<dbReference type="EMBL" id="PYWC01000016">
    <property type="protein sequence ID" value="PWW78289.1"/>
    <property type="molecule type" value="Genomic_DNA"/>
</dbReference>
<feature type="compositionally biased region" description="Polar residues" evidence="1">
    <location>
        <begin position="130"/>
        <end position="146"/>
    </location>
</feature>
<comment type="caution">
    <text evidence="2">The sequence shown here is derived from an EMBL/GenBank/DDBJ whole genome shotgun (WGS) entry which is preliminary data.</text>
</comment>
<keyword evidence="3" id="KW-1185">Reference proteome</keyword>
<accession>A0A317SV28</accession>
<organism evidence="2 3">
    <name type="scientific">Tuber magnatum</name>
    <name type="common">white Piedmont truffle</name>
    <dbReference type="NCBI Taxonomy" id="42249"/>
    <lineage>
        <taxon>Eukaryota</taxon>
        <taxon>Fungi</taxon>
        <taxon>Dikarya</taxon>
        <taxon>Ascomycota</taxon>
        <taxon>Pezizomycotina</taxon>
        <taxon>Pezizomycetes</taxon>
        <taxon>Pezizales</taxon>
        <taxon>Tuberaceae</taxon>
        <taxon>Tuber</taxon>
    </lineage>
</organism>
<feature type="region of interest" description="Disordered" evidence="1">
    <location>
        <begin position="88"/>
        <end position="146"/>
    </location>
</feature>
<evidence type="ECO:0000313" key="3">
    <source>
        <dbReference type="Proteomes" id="UP000246991"/>
    </source>
</evidence>
<proteinExistence type="predicted"/>
<feature type="compositionally biased region" description="Basic and acidic residues" evidence="1">
    <location>
        <begin position="93"/>
        <end position="110"/>
    </location>
</feature>
<evidence type="ECO:0000256" key="1">
    <source>
        <dbReference type="SAM" id="MobiDB-lite"/>
    </source>
</evidence>
<evidence type="ECO:0000313" key="2">
    <source>
        <dbReference type="EMBL" id="PWW78289.1"/>
    </source>
</evidence>
<dbReference type="AlphaFoldDB" id="A0A317SV28"/>
<sequence>MAEENQWLLSLSALKAVKKNGPDARTGAVLPGLAICNSLIGPRRPGGWEPSDTVGAMNEAFGHLLRMPGSVRAPRLSQASRLKGPVFGFGRTDSLEITHRSPKDETDKAEGAGAQVQSIQSWGAPEPMSRWSSSSDEGSQADLQKM</sequence>
<name>A0A317SV28_9PEZI</name>
<reference evidence="2 3" key="1">
    <citation type="submission" date="2018-03" db="EMBL/GenBank/DDBJ databases">
        <title>Genomes of Pezizomycetes fungi and the evolution of truffles.</title>
        <authorList>
            <person name="Murat C."/>
            <person name="Payen T."/>
            <person name="Noel B."/>
            <person name="Kuo A."/>
            <person name="Martin F.M."/>
        </authorList>
    </citation>
    <scope>NUCLEOTIDE SEQUENCE [LARGE SCALE GENOMIC DNA]</scope>
    <source>
        <strain evidence="2">091103-1</strain>
    </source>
</reference>
<dbReference type="OrthoDB" id="5344944at2759"/>
<dbReference type="Proteomes" id="UP000246991">
    <property type="component" value="Unassembled WGS sequence"/>
</dbReference>